<accession>A0A2N3L0T1</accession>
<comment type="caution">
    <text evidence="2">The sequence shown here is derived from an EMBL/GenBank/DDBJ whole genome shotgun (WGS) entry which is preliminary data.</text>
</comment>
<name>A0A2N3L0T1_9PROT</name>
<evidence type="ECO:0000256" key="1">
    <source>
        <dbReference type="SAM" id="Coils"/>
    </source>
</evidence>
<dbReference type="EMBL" id="NXGX01000015">
    <property type="protein sequence ID" value="PKR56347.1"/>
    <property type="molecule type" value="Genomic_DNA"/>
</dbReference>
<keyword evidence="1" id="KW-0175">Coiled coil</keyword>
<keyword evidence="3" id="KW-1185">Reference proteome</keyword>
<protein>
    <submittedName>
        <fullName evidence="2">Uncharacterized protein</fullName>
    </submittedName>
</protein>
<dbReference type="AlphaFoldDB" id="A0A2N3L0T1"/>
<sequence length="198" mass="22499">MDHERPAFVEFETRAVEDRAATEDQGHVVYKDQYWVNITPMGNGNTVVERIAEEWLKDKERQNDKFLRHYQESFRAFKEGEESPVDGTRIRDWPSATPAQIKQLDRANVRTIEDLAAANETLLNAIGMGARALKQKAEAWLKSSEDVGKVAERNAKLEQTVEHQTDVIAKLEKDVAELRQMLDLKTTPKPAARKGKAA</sequence>
<feature type="coiled-coil region" evidence="1">
    <location>
        <begin position="154"/>
        <end position="181"/>
    </location>
</feature>
<reference evidence="2 3" key="1">
    <citation type="submission" date="2017-09" db="EMBL/GenBank/DDBJ databases">
        <title>Biodiversity and function of Thalassospira species in the particle-attached aromatic-hydrocarbon-degrading consortia from the surface seawater of the China South Sea.</title>
        <authorList>
            <person name="Dong C."/>
            <person name="Lai Q."/>
            <person name="Shao Z."/>
        </authorList>
    </citation>
    <scope>NUCLEOTIDE SEQUENCE [LARGE SCALE GENOMIC DNA]</scope>
    <source>
        <strain evidence="2 3">139Z-12</strain>
    </source>
</reference>
<organism evidence="2 3">
    <name type="scientific">Thalassospira lohafexi</name>
    <dbReference type="NCBI Taxonomy" id="744227"/>
    <lineage>
        <taxon>Bacteria</taxon>
        <taxon>Pseudomonadati</taxon>
        <taxon>Pseudomonadota</taxon>
        <taxon>Alphaproteobacteria</taxon>
        <taxon>Rhodospirillales</taxon>
        <taxon>Thalassospiraceae</taxon>
        <taxon>Thalassospira</taxon>
    </lineage>
</organism>
<dbReference type="Proteomes" id="UP000233332">
    <property type="component" value="Unassembled WGS sequence"/>
</dbReference>
<evidence type="ECO:0000313" key="3">
    <source>
        <dbReference type="Proteomes" id="UP000233332"/>
    </source>
</evidence>
<evidence type="ECO:0000313" key="2">
    <source>
        <dbReference type="EMBL" id="PKR56347.1"/>
    </source>
</evidence>
<gene>
    <name evidence="2" type="ORF">COO92_21315</name>
</gene>
<dbReference type="RefSeq" id="WP_101304952.1">
    <property type="nucleotide sequence ID" value="NZ_NXGX01000015.1"/>
</dbReference>
<proteinExistence type="predicted"/>